<dbReference type="EMBL" id="JH993047">
    <property type="protein sequence ID" value="EKX38579.1"/>
    <property type="molecule type" value="Genomic_DNA"/>
</dbReference>
<feature type="compositionally biased region" description="Basic and acidic residues" evidence="2">
    <location>
        <begin position="307"/>
        <end position="320"/>
    </location>
</feature>
<dbReference type="Proteomes" id="UP000011087">
    <property type="component" value="Unassembled WGS sequence"/>
</dbReference>
<proteinExistence type="predicted"/>
<dbReference type="PROSITE" id="PS50157">
    <property type="entry name" value="ZINC_FINGER_C2H2_2"/>
    <property type="match status" value="1"/>
</dbReference>
<dbReference type="AlphaFoldDB" id="L1IRP8"/>
<dbReference type="HOGENOM" id="CLU_643201_0_0_1"/>
<feature type="compositionally biased region" description="Basic residues" evidence="2">
    <location>
        <begin position="145"/>
        <end position="156"/>
    </location>
</feature>
<feature type="compositionally biased region" description="Basic and acidic residues" evidence="2">
    <location>
        <begin position="189"/>
        <end position="201"/>
    </location>
</feature>
<sequence>MEAILWQPGMDDESKASIKMCGHAQCVCATETLDIHSQEPVLPPGFFLIVKRASQEEKFVLQWMIPGHVDPVAESLIDKTLNQAETSSLLNARKSHDEHVDHFIQHKINVKAFLFALKKKLQRQKEAEAKHLENGNHCDDVQPPRGHHKHSRRSKGSRTSSSGQRSASSQPSAHPRGGGPGMHRNLSPTDEHHPQPFDRRRSSGGAGGDPNFMSQMMKSWRKDSDDVGNGHESHSMHNLHDGHAALSSHGTADRLQQDHDDGMMSFPEIYDHFSVHCDEPVTEHDGPHRMQERRRKEEPLASSKRSRSWDEDGQEGKHETPCSLDVLAAFSTGRGAFDKPTFKCQRCGRSFVYQKWLERHERICCGEELMSRTDNLSRGGRGRGGRGRGRGFRRSYERDRARNSYGMSEASSSNRFSNDYGERRYRD</sequence>
<feature type="compositionally biased region" description="Basic and acidic residues" evidence="2">
    <location>
        <begin position="278"/>
        <end position="299"/>
    </location>
</feature>
<keyword evidence="1" id="KW-0479">Metal-binding</keyword>
<evidence type="ECO:0000259" key="3">
    <source>
        <dbReference type="PROSITE" id="PS50157"/>
    </source>
</evidence>
<name>L1IRP8_GUITC</name>
<reference evidence="4 6" key="1">
    <citation type="journal article" date="2012" name="Nature">
        <title>Algal genomes reveal evolutionary mosaicism and the fate of nucleomorphs.</title>
        <authorList>
            <consortium name="DOE Joint Genome Institute"/>
            <person name="Curtis B.A."/>
            <person name="Tanifuji G."/>
            <person name="Burki F."/>
            <person name="Gruber A."/>
            <person name="Irimia M."/>
            <person name="Maruyama S."/>
            <person name="Arias M.C."/>
            <person name="Ball S.G."/>
            <person name="Gile G.H."/>
            <person name="Hirakawa Y."/>
            <person name="Hopkins J.F."/>
            <person name="Kuo A."/>
            <person name="Rensing S.A."/>
            <person name="Schmutz J."/>
            <person name="Symeonidi A."/>
            <person name="Elias M."/>
            <person name="Eveleigh R.J."/>
            <person name="Herman E.K."/>
            <person name="Klute M.J."/>
            <person name="Nakayama T."/>
            <person name="Obornik M."/>
            <person name="Reyes-Prieto A."/>
            <person name="Armbrust E.V."/>
            <person name="Aves S.J."/>
            <person name="Beiko R.G."/>
            <person name="Coutinho P."/>
            <person name="Dacks J.B."/>
            <person name="Durnford D.G."/>
            <person name="Fast N.M."/>
            <person name="Green B.R."/>
            <person name="Grisdale C.J."/>
            <person name="Hempel F."/>
            <person name="Henrissat B."/>
            <person name="Hoppner M.P."/>
            <person name="Ishida K."/>
            <person name="Kim E."/>
            <person name="Koreny L."/>
            <person name="Kroth P.G."/>
            <person name="Liu Y."/>
            <person name="Malik S.B."/>
            <person name="Maier U.G."/>
            <person name="McRose D."/>
            <person name="Mock T."/>
            <person name="Neilson J.A."/>
            <person name="Onodera N.T."/>
            <person name="Poole A.M."/>
            <person name="Pritham E.J."/>
            <person name="Richards T.A."/>
            <person name="Rocap G."/>
            <person name="Roy S.W."/>
            <person name="Sarai C."/>
            <person name="Schaack S."/>
            <person name="Shirato S."/>
            <person name="Slamovits C.H."/>
            <person name="Spencer D.F."/>
            <person name="Suzuki S."/>
            <person name="Worden A.Z."/>
            <person name="Zauner S."/>
            <person name="Barry K."/>
            <person name="Bell C."/>
            <person name="Bharti A.K."/>
            <person name="Crow J.A."/>
            <person name="Grimwood J."/>
            <person name="Kramer R."/>
            <person name="Lindquist E."/>
            <person name="Lucas S."/>
            <person name="Salamov A."/>
            <person name="McFadden G.I."/>
            <person name="Lane C.E."/>
            <person name="Keeling P.J."/>
            <person name="Gray M.W."/>
            <person name="Grigoriev I.V."/>
            <person name="Archibald J.M."/>
        </authorList>
    </citation>
    <scope>NUCLEOTIDE SEQUENCE</scope>
    <source>
        <strain evidence="4 6">CCMP2712</strain>
    </source>
</reference>
<organism evidence="4">
    <name type="scientific">Guillardia theta (strain CCMP2712)</name>
    <name type="common">Cryptophyte</name>
    <dbReference type="NCBI Taxonomy" id="905079"/>
    <lineage>
        <taxon>Eukaryota</taxon>
        <taxon>Cryptophyceae</taxon>
        <taxon>Pyrenomonadales</taxon>
        <taxon>Geminigeraceae</taxon>
        <taxon>Guillardia</taxon>
    </lineage>
</organism>
<keyword evidence="1" id="KW-0862">Zinc</keyword>
<evidence type="ECO:0000256" key="1">
    <source>
        <dbReference type="PROSITE-ProRule" id="PRU00042"/>
    </source>
</evidence>
<dbReference type="InterPro" id="IPR013087">
    <property type="entry name" value="Znf_C2H2_type"/>
</dbReference>
<feature type="region of interest" description="Disordered" evidence="2">
    <location>
        <begin position="374"/>
        <end position="427"/>
    </location>
</feature>
<dbReference type="GO" id="GO:0008270">
    <property type="term" value="F:zinc ion binding"/>
    <property type="evidence" value="ECO:0007669"/>
    <property type="project" value="UniProtKB-KW"/>
</dbReference>
<protein>
    <recommendedName>
        <fullName evidence="3">C2H2-type domain-containing protein</fullName>
    </recommendedName>
</protein>
<keyword evidence="6" id="KW-1185">Reference proteome</keyword>
<gene>
    <name evidence="4" type="ORF">GUITHDRAFT_115351</name>
</gene>
<dbReference type="PaxDb" id="55529-EKX38579"/>
<dbReference type="EnsemblProtists" id="EKX38579">
    <property type="protein sequence ID" value="EKX38579"/>
    <property type="gene ID" value="GUITHDRAFT_115351"/>
</dbReference>
<dbReference type="RefSeq" id="XP_005825559.1">
    <property type="nucleotide sequence ID" value="XM_005825502.1"/>
</dbReference>
<accession>L1IRP8</accession>
<evidence type="ECO:0000313" key="4">
    <source>
        <dbReference type="EMBL" id="EKX38579.1"/>
    </source>
</evidence>
<feature type="compositionally biased region" description="Basic and acidic residues" evidence="2">
    <location>
        <begin position="220"/>
        <end position="243"/>
    </location>
</feature>
<feature type="compositionally biased region" description="Basic and acidic residues" evidence="2">
    <location>
        <begin position="251"/>
        <end position="260"/>
    </location>
</feature>
<evidence type="ECO:0000313" key="6">
    <source>
        <dbReference type="Proteomes" id="UP000011087"/>
    </source>
</evidence>
<evidence type="ECO:0000256" key="2">
    <source>
        <dbReference type="SAM" id="MobiDB-lite"/>
    </source>
</evidence>
<feature type="compositionally biased region" description="Basic and acidic residues" evidence="2">
    <location>
        <begin position="126"/>
        <end position="142"/>
    </location>
</feature>
<feature type="compositionally biased region" description="Polar residues" evidence="2">
    <location>
        <begin position="405"/>
        <end position="417"/>
    </location>
</feature>
<feature type="region of interest" description="Disordered" evidence="2">
    <location>
        <begin position="126"/>
        <end position="260"/>
    </location>
</feature>
<feature type="compositionally biased region" description="Basic residues" evidence="2">
    <location>
        <begin position="380"/>
        <end position="393"/>
    </location>
</feature>
<dbReference type="KEGG" id="gtt:GUITHDRAFT_115351"/>
<reference evidence="6" key="2">
    <citation type="submission" date="2012-11" db="EMBL/GenBank/DDBJ databases">
        <authorList>
            <person name="Kuo A."/>
            <person name="Curtis B.A."/>
            <person name="Tanifuji G."/>
            <person name="Burki F."/>
            <person name="Gruber A."/>
            <person name="Irimia M."/>
            <person name="Maruyama S."/>
            <person name="Arias M.C."/>
            <person name="Ball S.G."/>
            <person name="Gile G.H."/>
            <person name="Hirakawa Y."/>
            <person name="Hopkins J.F."/>
            <person name="Rensing S.A."/>
            <person name="Schmutz J."/>
            <person name="Symeonidi A."/>
            <person name="Elias M."/>
            <person name="Eveleigh R.J."/>
            <person name="Herman E.K."/>
            <person name="Klute M.J."/>
            <person name="Nakayama T."/>
            <person name="Obornik M."/>
            <person name="Reyes-Prieto A."/>
            <person name="Armbrust E.V."/>
            <person name="Aves S.J."/>
            <person name="Beiko R.G."/>
            <person name="Coutinho P."/>
            <person name="Dacks J.B."/>
            <person name="Durnford D.G."/>
            <person name="Fast N.M."/>
            <person name="Green B.R."/>
            <person name="Grisdale C."/>
            <person name="Hempe F."/>
            <person name="Henrissat B."/>
            <person name="Hoppner M.P."/>
            <person name="Ishida K.-I."/>
            <person name="Kim E."/>
            <person name="Koreny L."/>
            <person name="Kroth P.G."/>
            <person name="Liu Y."/>
            <person name="Malik S.-B."/>
            <person name="Maier U.G."/>
            <person name="McRose D."/>
            <person name="Mock T."/>
            <person name="Neilson J.A."/>
            <person name="Onodera N.T."/>
            <person name="Poole A.M."/>
            <person name="Pritham E.J."/>
            <person name="Richards T.A."/>
            <person name="Rocap G."/>
            <person name="Roy S.W."/>
            <person name="Sarai C."/>
            <person name="Schaack S."/>
            <person name="Shirato S."/>
            <person name="Slamovits C.H."/>
            <person name="Spencer D.F."/>
            <person name="Suzuki S."/>
            <person name="Worden A.Z."/>
            <person name="Zauner S."/>
            <person name="Barry K."/>
            <person name="Bell C."/>
            <person name="Bharti A.K."/>
            <person name="Crow J.A."/>
            <person name="Grimwood J."/>
            <person name="Kramer R."/>
            <person name="Lindquist E."/>
            <person name="Lucas S."/>
            <person name="Salamov A."/>
            <person name="McFadden G.I."/>
            <person name="Lane C.E."/>
            <person name="Keeling P.J."/>
            <person name="Gray M.W."/>
            <person name="Grigoriev I.V."/>
            <person name="Archibald J.M."/>
        </authorList>
    </citation>
    <scope>NUCLEOTIDE SEQUENCE</scope>
    <source>
        <strain evidence="6">CCMP2712</strain>
    </source>
</reference>
<feature type="domain" description="C2H2-type" evidence="3">
    <location>
        <begin position="342"/>
        <end position="369"/>
    </location>
</feature>
<keyword evidence="1" id="KW-0863">Zinc-finger</keyword>
<reference evidence="5" key="3">
    <citation type="submission" date="2016-03" db="UniProtKB">
        <authorList>
            <consortium name="EnsemblProtists"/>
        </authorList>
    </citation>
    <scope>IDENTIFICATION</scope>
</reference>
<evidence type="ECO:0000313" key="5">
    <source>
        <dbReference type="EnsemblProtists" id="EKX38579"/>
    </source>
</evidence>
<feature type="region of interest" description="Disordered" evidence="2">
    <location>
        <begin position="278"/>
        <end position="320"/>
    </location>
</feature>
<dbReference type="GeneID" id="17295299"/>
<feature type="compositionally biased region" description="Low complexity" evidence="2">
    <location>
        <begin position="157"/>
        <end position="173"/>
    </location>
</feature>